<dbReference type="PANTHER" id="PTHR40459:SF1">
    <property type="entry name" value="CONSERVED HYPOTHETICAL ALANINE AND LEUCINE RICH PROTEIN"/>
    <property type="match status" value="1"/>
</dbReference>
<gene>
    <name evidence="2" type="ORF">RYJ27_11130</name>
</gene>
<accession>A0AAU0MG17</accession>
<dbReference type="SUPFAM" id="SSF51735">
    <property type="entry name" value="NAD(P)-binding Rossmann-fold domains"/>
    <property type="match status" value="1"/>
</dbReference>
<dbReference type="Gene3D" id="1.10.1040.20">
    <property type="entry name" value="ProC-like, C-terminal domain"/>
    <property type="match status" value="1"/>
</dbReference>
<dbReference type="InterPro" id="IPR037108">
    <property type="entry name" value="TM1727-like_C_sf"/>
</dbReference>
<dbReference type="InterPro" id="IPR018931">
    <property type="entry name" value="DUF2520"/>
</dbReference>
<dbReference type="Pfam" id="PF10728">
    <property type="entry name" value="DUF2520"/>
    <property type="match status" value="1"/>
</dbReference>
<protein>
    <submittedName>
        <fullName evidence="2">Rossmann-like and DUF2520 domain-containing protein</fullName>
    </submittedName>
</protein>
<dbReference type="PANTHER" id="PTHR40459">
    <property type="entry name" value="CONSERVED HYPOTHETICAL ALANINE AND LEUCINE RICH PROTEIN"/>
    <property type="match status" value="1"/>
</dbReference>
<keyword evidence="3" id="KW-1185">Reference proteome</keyword>
<dbReference type="EMBL" id="CP137080">
    <property type="protein sequence ID" value="WOQ69239.1"/>
    <property type="molecule type" value="Genomic_DNA"/>
</dbReference>
<dbReference type="KEGG" id="mliy:RYJ27_11130"/>
<evidence type="ECO:0000313" key="3">
    <source>
        <dbReference type="Proteomes" id="UP001329313"/>
    </source>
</evidence>
<dbReference type="AlphaFoldDB" id="A0AAU0MG17"/>
<dbReference type="InterPro" id="IPR008927">
    <property type="entry name" value="6-PGluconate_DH-like_C_sf"/>
</dbReference>
<name>A0AAU0MG17_9MICO</name>
<feature type="domain" description="DUF2520" evidence="1">
    <location>
        <begin position="119"/>
        <end position="243"/>
    </location>
</feature>
<dbReference type="InterPro" id="IPR036291">
    <property type="entry name" value="NAD(P)-bd_dom_sf"/>
</dbReference>
<reference evidence="2 3" key="1">
    <citation type="submission" date="2023-10" db="EMBL/GenBank/DDBJ databases">
        <title>Y20.</title>
        <authorList>
            <person name="Zhang G."/>
            <person name="Ding Y."/>
        </authorList>
    </citation>
    <scope>NUCLEOTIDE SEQUENCE [LARGE SCALE GENOMIC DNA]</scope>
    <source>
        <strain evidence="2 3">Y20</strain>
    </source>
</reference>
<proteinExistence type="predicted"/>
<evidence type="ECO:0000313" key="2">
    <source>
        <dbReference type="EMBL" id="WOQ69239.1"/>
    </source>
</evidence>
<dbReference type="RefSeq" id="WP_330170370.1">
    <property type="nucleotide sequence ID" value="NZ_CP137080.1"/>
</dbReference>
<evidence type="ECO:0000259" key="1">
    <source>
        <dbReference type="Pfam" id="PF10728"/>
    </source>
</evidence>
<sequence>MIPTTPQPRRPVATVAVVGAGRLGRPLARALSAAGSTVTGPFGRDQALDTRRVDAVVLCVPDAAIADAASTVRASGFGGVIVHTSGATPLRGSGADAGLHPLQTFTGDEEPEAFAGVGCAIAGITPEALDAARALAEALGLRAFEVRDEQRAGYHAAASVASNYLVTLLDAAEQVAATAGLDGADARALLHPLVAATVANWASLGPSGALTGPVARGDDATVRRQRAAIESDAPHLLPLFDVLRDATHDLAERGRIRG</sequence>
<dbReference type="Proteomes" id="UP001329313">
    <property type="component" value="Chromosome"/>
</dbReference>
<dbReference type="Gene3D" id="3.40.50.720">
    <property type="entry name" value="NAD(P)-binding Rossmann-like Domain"/>
    <property type="match status" value="1"/>
</dbReference>
<organism evidence="2 3">
    <name type="scientific">Microbacterium limosum</name>
    <dbReference type="NCBI Taxonomy" id="3079935"/>
    <lineage>
        <taxon>Bacteria</taxon>
        <taxon>Bacillati</taxon>
        <taxon>Actinomycetota</taxon>
        <taxon>Actinomycetes</taxon>
        <taxon>Micrococcales</taxon>
        <taxon>Microbacteriaceae</taxon>
        <taxon>Microbacterium</taxon>
    </lineage>
</organism>
<dbReference type="SUPFAM" id="SSF48179">
    <property type="entry name" value="6-phosphogluconate dehydrogenase C-terminal domain-like"/>
    <property type="match status" value="1"/>
</dbReference>